<reference evidence="3 4" key="1">
    <citation type="submission" date="2019-12" db="EMBL/GenBank/DDBJ databases">
        <authorList>
            <person name="Kim Y.S."/>
        </authorList>
    </citation>
    <scope>NUCLEOTIDE SEQUENCE [LARGE SCALE GENOMIC DNA]</scope>
    <source>
        <strain evidence="3 4">MMS17-SY077</strain>
    </source>
</reference>
<name>A0A6I4P2P3_9MICO</name>
<dbReference type="RefSeq" id="WP_160423709.1">
    <property type="nucleotide sequence ID" value="NZ_WSTA01000025.1"/>
</dbReference>
<evidence type="ECO:0000259" key="2">
    <source>
        <dbReference type="PROSITE" id="PS51782"/>
    </source>
</evidence>
<feature type="compositionally biased region" description="Gly residues" evidence="1">
    <location>
        <begin position="7"/>
        <end position="19"/>
    </location>
</feature>
<dbReference type="PROSITE" id="PS51782">
    <property type="entry name" value="LYSM"/>
    <property type="match status" value="2"/>
</dbReference>
<proteinExistence type="predicted"/>
<feature type="region of interest" description="Disordered" evidence="1">
    <location>
        <begin position="41"/>
        <end position="84"/>
    </location>
</feature>
<feature type="region of interest" description="Disordered" evidence="1">
    <location>
        <begin position="1"/>
        <end position="25"/>
    </location>
</feature>
<evidence type="ECO:0000313" key="4">
    <source>
        <dbReference type="Proteomes" id="UP000438182"/>
    </source>
</evidence>
<feature type="domain" description="LysM" evidence="2">
    <location>
        <begin position="81"/>
        <end position="125"/>
    </location>
</feature>
<evidence type="ECO:0000313" key="3">
    <source>
        <dbReference type="EMBL" id="MWB98369.1"/>
    </source>
</evidence>
<dbReference type="Gene3D" id="3.10.350.10">
    <property type="entry name" value="LysM domain"/>
    <property type="match status" value="2"/>
</dbReference>
<comment type="caution">
    <text evidence="3">The sequence shown here is derived from an EMBL/GenBank/DDBJ whole genome shotgun (WGS) entry which is preliminary data.</text>
</comment>
<feature type="compositionally biased region" description="Basic and acidic residues" evidence="1">
    <location>
        <begin position="70"/>
        <end position="80"/>
    </location>
</feature>
<feature type="compositionally biased region" description="Low complexity" evidence="1">
    <location>
        <begin position="54"/>
        <end position="68"/>
    </location>
</feature>
<feature type="domain" description="LysM" evidence="2">
    <location>
        <begin position="142"/>
        <end position="186"/>
    </location>
</feature>
<evidence type="ECO:0000256" key="1">
    <source>
        <dbReference type="SAM" id="MobiDB-lite"/>
    </source>
</evidence>
<sequence>MAVSSEFGGGTMAEIGSGGGRRRRNGLRTIPVAVASAIAAVIRVGPEPERRTPGRTASAGSETSGASRTGRRDRSRHGDDADYVVAPGDTAAGIAERFGLRIADLLARNGLSWSSAVHPGQRLDLGAPSTSPGAQPGCDEIRRHLVVDGDTAASVAARYGLPVREVLAANGLGPTSALFPGEQLSLPGAVDPLADSDTAAGAGAA</sequence>
<organism evidence="3 4">
    <name type="scientific">Agromyces seonyuensis</name>
    <dbReference type="NCBI Taxonomy" id="2662446"/>
    <lineage>
        <taxon>Bacteria</taxon>
        <taxon>Bacillati</taxon>
        <taxon>Actinomycetota</taxon>
        <taxon>Actinomycetes</taxon>
        <taxon>Micrococcales</taxon>
        <taxon>Microbacteriaceae</taxon>
        <taxon>Agromyces</taxon>
    </lineage>
</organism>
<dbReference type="PANTHER" id="PTHR33734:SF22">
    <property type="entry name" value="MEMBRANE-BOUND LYTIC MUREIN TRANSGLYCOSYLASE D"/>
    <property type="match status" value="1"/>
</dbReference>
<accession>A0A6I4P2P3</accession>
<keyword evidence="4" id="KW-1185">Reference proteome</keyword>
<gene>
    <name evidence="3" type="ORF">GB864_07380</name>
</gene>
<dbReference type="SUPFAM" id="SSF54106">
    <property type="entry name" value="LysM domain"/>
    <property type="match status" value="2"/>
</dbReference>
<dbReference type="InterPro" id="IPR018392">
    <property type="entry name" value="LysM"/>
</dbReference>
<dbReference type="Proteomes" id="UP000438182">
    <property type="component" value="Unassembled WGS sequence"/>
</dbReference>
<dbReference type="SMART" id="SM00257">
    <property type="entry name" value="LysM"/>
    <property type="match status" value="2"/>
</dbReference>
<protein>
    <submittedName>
        <fullName evidence="3">LysM peptidoglycan-binding domain-containing protein</fullName>
    </submittedName>
</protein>
<dbReference type="EMBL" id="WSTA01000025">
    <property type="protein sequence ID" value="MWB98369.1"/>
    <property type="molecule type" value="Genomic_DNA"/>
</dbReference>
<dbReference type="CDD" id="cd00118">
    <property type="entry name" value="LysM"/>
    <property type="match status" value="2"/>
</dbReference>
<dbReference type="InterPro" id="IPR036779">
    <property type="entry name" value="LysM_dom_sf"/>
</dbReference>
<dbReference type="Pfam" id="PF01476">
    <property type="entry name" value="LysM"/>
    <property type="match status" value="2"/>
</dbReference>
<dbReference type="AlphaFoldDB" id="A0A6I4P2P3"/>
<dbReference type="PANTHER" id="PTHR33734">
    <property type="entry name" value="LYSM DOMAIN-CONTAINING GPI-ANCHORED PROTEIN 2"/>
    <property type="match status" value="1"/>
</dbReference>